<dbReference type="InterPro" id="IPR044643">
    <property type="entry name" value="TrpF_fam"/>
</dbReference>
<dbReference type="Gene3D" id="3.20.20.70">
    <property type="entry name" value="Aldolase class I"/>
    <property type="match status" value="1"/>
</dbReference>
<protein>
    <recommendedName>
        <fullName evidence="4 9">N-(5'-phosphoribosyl)anthranilate isomerase</fullName>
        <shortName evidence="9">PRAI</shortName>
        <ecNumber evidence="3 9">5.3.1.24</ecNumber>
    </recommendedName>
</protein>
<organism evidence="11 12">
    <name type="scientific">Cohnella fermenti</name>
    <dbReference type="NCBI Taxonomy" id="2565925"/>
    <lineage>
        <taxon>Bacteria</taxon>
        <taxon>Bacillati</taxon>
        <taxon>Bacillota</taxon>
        <taxon>Bacilli</taxon>
        <taxon>Bacillales</taxon>
        <taxon>Paenibacillaceae</taxon>
        <taxon>Cohnella</taxon>
    </lineage>
</organism>
<evidence type="ECO:0000313" key="12">
    <source>
        <dbReference type="Proteomes" id="UP000310636"/>
    </source>
</evidence>
<keyword evidence="12" id="KW-1185">Reference proteome</keyword>
<evidence type="ECO:0000256" key="7">
    <source>
        <dbReference type="ARBA" id="ARBA00023141"/>
    </source>
</evidence>
<dbReference type="EC" id="5.3.1.24" evidence="3 9"/>
<dbReference type="HAMAP" id="MF_00135">
    <property type="entry name" value="PRAI"/>
    <property type="match status" value="1"/>
</dbReference>
<dbReference type="AlphaFoldDB" id="A0A4S4BVC6"/>
<keyword evidence="8 9" id="KW-0413">Isomerase</keyword>
<evidence type="ECO:0000256" key="6">
    <source>
        <dbReference type="ARBA" id="ARBA00022822"/>
    </source>
</evidence>
<dbReference type="InterPro" id="IPR011060">
    <property type="entry name" value="RibuloseP-bd_barrel"/>
</dbReference>
<dbReference type="PANTHER" id="PTHR42894">
    <property type="entry name" value="N-(5'-PHOSPHORIBOSYL)ANTHRANILATE ISOMERASE"/>
    <property type="match status" value="1"/>
</dbReference>
<evidence type="ECO:0000256" key="1">
    <source>
        <dbReference type="ARBA" id="ARBA00001164"/>
    </source>
</evidence>
<sequence length="229" mass="23668">MSGASVKVKICGIKEEATIDGMKGLPVDYIGFVFAKSKRQVAPERAAELLAASRRTPMAGGVPPKTVGVFVNPTLAELERVLAAVKLDVVQLHGEETPEFARQAAERLGVKVWRALPVPGKGAIAGGSALAGPARLAAYRGIAEAILIDTAGGGTGKTFRWDVIPRYRAAAAANGLALFVAGGLSPDNVDSLVGQYAPGGVDISSGVETDGVKDIAKIAAFAEKVRRHS</sequence>
<dbReference type="EMBL" id="SSOB01000016">
    <property type="protein sequence ID" value="THF78380.1"/>
    <property type="molecule type" value="Genomic_DNA"/>
</dbReference>
<dbReference type="CDD" id="cd00405">
    <property type="entry name" value="PRAI"/>
    <property type="match status" value="1"/>
</dbReference>
<accession>A0A4S4BVC6</accession>
<evidence type="ECO:0000259" key="10">
    <source>
        <dbReference type="Pfam" id="PF00697"/>
    </source>
</evidence>
<evidence type="ECO:0000256" key="9">
    <source>
        <dbReference type="HAMAP-Rule" id="MF_00135"/>
    </source>
</evidence>
<reference evidence="11 12" key="1">
    <citation type="submission" date="2019-04" db="EMBL/GenBank/DDBJ databases">
        <title>Cohnella sp. nov. isolated from preserved vegetables.</title>
        <authorList>
            <person name="Lin S.-Y."/>
            <person name="Hung M.-H."/>
            <person name="Young C.-C."/>
        </authorList>
    </citation>
    <scope>NUCLEOTIDE SEQUENCE [LARGE SCALE GENOMIC DNA]</scope>
    <source>
        <strain evidence="11 12">CC-MHH1044</strain>
    </source>
</reference>
<keyword evidence="5 9" id="KW-0028">Amino-acid biosynthesis</keyword>
<dbReference type="SUPFAM" id="SSF51366">
    <property type="entry name" value="Ribulose-phoshate binding barrel"/>
    <property type="match status" value="1"/>
</dbReference>
<dbReference type="RefSeq" id="WP_136370476.1">
    <property type="nucleotide sequence ID" value="NZ_SSOB01000016.1"/>
</dbReference>
<evidence type="ECO:0000313" key="11">
    <source>
        <dbReference type="EMBL" id="THF78380.1"/>
    </source>
</evidence>
<dbReference type="InterPro" id="IPR013785">
    <property type="entry name" value="Aldolase_TIM"/>
</dbReference>
<proteinExistence type="inferred from homology"/>
<dbReference type="OrthoDB" id="9786954at2"/>
<dbReference type="PANTHER" id="PTHR42894:SF1">
    <property type="entry name" value="N-(5'-PHOSPHORIBOSYL)ANTHRANILATE ISOMERASE"/>
    <property type="match status" value="1"/>
</dbReference>
<dbReference type="UniPathway" id="UPA00035">
    <property type="reaction ID" value="UER00042"/>
</dbReference>
<dbReference type="GO" id="GO:0004640">
    <property type="term" value="F:phosphoribosylanthranilate isomerase activity"/>
    <property type="evidence" value="ECO:0007669"/>
    <property type="project" value="UniProtKB-UniRule"/>
</dbReference>
<comment type="catalytic activity">
    <reaction evidence="1 9">
        <text>N-(5-phospho-beta-D-ribosyl)anthranilate = 1-(2-carboxyphenylamino)-1-deoxy-D-ribulose 5-phosphate</text>
        <dbReference type="Rhea" id="RHEA:21540"/>
        <dbReference type="ChEBI" id="CHEBI:18277"/>
        <dbReference type="ChEBI" id="CHEBI:58613"/>
        <dbReference type="EC" id="5.3.1.24"/>
    </reaction>
</comment>
<dbReference type="Proteomes" id="UP000310636">
    <property type="component" value="Unassembled WGS sequence"/>
</dbReference>
<dbReference type="GO" id="GO:0000162">
    <property type="term" value="P:L-tryptophan biosynthetic process"/>
    <property type="evidence" value="ECO:0007669"/>
    <property type="project" value="UniProtKB-UniRule"/>
</dbReference>
<gene>
    <name evidence="9" type="primary">trpF</name>
    <name evidence="11" type="ORF">E6C55_14300</name>
</gene>
<comment type="pathway">
    <text evidence="2 9">Amino-acid biosynthesis; L-tryptophan biosynthesis; L-tryptophan from chorismate: step 3/5.</text>
</comment>
<evidence type="ECO:0000256" key="5">
    <source>
        <dbReference type="ARBA" id="ARBA00022605"/>
    </source>
</evidence>
<evidence type="ECO:0000256" key="2">
    <source>
        <dbReference type="ARBA" id="ARBA00004664"/>
    </source>
</evidence>
<evidence type="ECO:0000256" key="3">
    <source>
        <dbReference type="ARBA" id="ARBA00012572"/>
    </source>
</evidence>
<dbReference type="Pfam" id="PF00697">
    <property type="entry name" value="PRAI"/>
    <property type="match status" value="1"/>
</dbReference>
<comment type="caution">
    <text evidence="11">The sequence shown here is derived from an EMBL/GenBank/DDBJ whole genome shotgun (WGS) entry which is preliminary data.</text>
</comment>
<feature type="domain" description="N-(5'phosphoribosyl) anthranilate isomerase (PRAI)" evidence="10">
    <location>
        <begin position="8"/>
        <end position="223"/>
    </location>
</feature>
<evidence type="ECO:0000256" key="8">
    <source>
        <dbReference type="ARBA" id="ARBA00023235"/>
    </source>
</evidence>
<keyword evidence="7 9" id="KW-0057">Aromatic amino acid biosynthesis</keyword>
<comment type="similarity">
    <text evidence="9">Belongs to the TrpF family.</text>
</comment>
<keyword evidence="6 9" id="KW-0822">Tryptophan biosynthesis</keyword>
<name>A0A4S4BVC6_9BACL</name>
<dbReference type="InterPro" id="IPR001240">
    <property type="entry name" value="PRAI_dom"/>
</dbReference>
<evidence type="ECO:0000256" key="4">
    <source>
        <dbReference type="ARBA" id="ARBA00022272"/>
    </source>
</evidence>